<evidence type="ECO:0000313" key="3">
    <source>
        <dbReference type="EMBL" id="ELT99988.1"/>
    </source>
</evidence>
<keyword evidence="2" id="KW-0732">Signal</keyword>
<sequence>MLKMLALPNIIGLCFLCVLTDAVPYKKHTGYKVFKHKPKIIYDSHDQHEYEEKYHDVDLQKHYGYGTKVIRTTVDEHDYHDNHAHDYQDLQIAYGLHDPHKGEHNLDFLHHHDKKYQIVNNYRGAKKSRKSYDDDDCHDYHDDFFGLHEHQGAKCSDHGYGYSKSHGDDFHDYFEHNSGYEDHPDGYHDSYDKHDGYGYEQPSYGYEKQESYDKHDGYGYEQPSYGYEKQESYDKHDGYGYEKHDSYEKPKSYGYKKPKHYEFEEHDKGGHGHYDDHQVYKPKIVVIKKIVPLTTTTTPFVEM</sequence>
<dbReference type="Proteomes" id="UP000014760">
    <property type="component" value="Unassembled WGS sequence"/>
</dbReference>
<protein>
    <submittedName>
        <fullName evidence="3 4">Uncharacterized protein</fullName>
    </submittedName>
</protein>
<name>R7U1A1_CAPTE</name>
<accession>R7U1A1</accession>
<dbReference type="EMBL" id="AMQN01009835">
    <property type="status" value="NOT_ANNOTATED_CDS"/>
    <property type="molecule type" value="Genomic_DNA"/>
</dbReference>
<feature type="signal peptide" evidence="2">
    <location>
        <begin position="1"/>
        <end position="22"/>
    </location>
</feature>
<dbReference type="EMBL" id="KB306314">
    <property type="protein sequence ID" value="ELT99988.1"/>
    <property type="molecule type" value="Genomic_DNA"/>
</dbReference>
<proteinExistence type="predicted"/>
<evidence type="ECO:0000256" key="2">
    <source>
        <dbReference type="SAM" id="SignalP"/>
    </source>
</evidence>
<evidence type="ECO:0000313" key="5">
    <source>
        <dbReference type="Proteomes" id="UP000014760"/>
    </source>
</evidence>
<reference evidence="4" key="3">
    <citation type="submission" date="2015-06" db="UniProtKB">
        <authorList>
            <consortium name="EnsemblMetazoa"/>
        </authorList>
    </citation>
    <scope>IDENTIFICATION</scope>
</reference>
<evidence type="ECO:0000313" key="4">
    <source>
        <dbReference type="EnsemblMetazoa" id="CapteP212610"/>
    </source>
</evidence>
<dbReference type="HOGENOM" id="CLU_919029_0_0_1"/>
<gene>
    <name evidence="3" type="ORF">CAPTEDRAFT_212610</name>
</gene>
<dbReference type="OrthoDB" id="6344214at2759"/>
<reference evidence="3 5" key="2">
    <citation type="journal article" date="2013" name="Nature">
        <title>Insights into bilaterian evolution from three spiralian genomes.</title>
        <authorList>
            <person name="Simakov O."/>
            <person name="Marletaz F."/>
            <person name="Cho S.J."/>
            <person name="Edsinger-Gonzales E."/>
            <person name="Havlak P."/>
            <person name="Hellsten U."/>
            <person name="Kuo D.H."/>
            <person name="Larsson T."/>
            <person name="Lv J."/>
            <person name="Arendt D."/>
            <person name="Savage R."/>
            <person name="Osoegawa K."/>
            <person name="de Jong P."/>
            <person name="Grimwood J."/>
            <person name="Chapman J.A."/>
            <person name="Shapiro H."/>
            <person name="Aerts A."/>
            <person name="Otillar R.P."/>
            <person name="Terry A.Y."/>
            <person name="Boore J.L."/>
            <person name="Grigoriev I.V."/>
            <person name="Lindberg D.R."/>
            <person name="Seaver E.C."/>
            <person name="Weisblat D.A."/>
            <person name="Putnam N.H."/>
            <person name="Rokhsar D.S."/>
        </authorList>
    </citation>
    <scope>NUCLEOTIDE SEQUENCE</scope>
    <source>
        <strain evidence="3 5">I ESC-2004</strain>
    </source>
</reference>
<dbReference type="AlphaFoldDB" id="R7U1A1"/>
<feature type="compositionally biased region" description="Basic and acidic residues" evidence="1">
    <location>
        <begin position="181"/>
        <end position="197"/>
    </location>
</feature>
<organism evidence="3">
    <name type="scientific">Capitella teleta</name>
    <name type="common">Polychaete worm</name>
    <dbReference type="NCBI Taxonomy" id="283909"/>
    <lineage>
        <taxon>Eukaryota</taxon>
        <taxon>Metazoa</taxon>
        <taxon>Spiralia</taxon>
        <taxon>Lophotrochozoa</taxon>
        <taxon>Annelida</taxon>
        <taxon>Polychaeta</taxon>
        <taxon>Sedentaria</taxon>
        <taxon>Scolecida</taxon>
        <taxon>Capitellidae</taxon>
        <taxon>Capitella</taxon>
    </lineage>
</organism>
<feature type="region of interest" description="Disordered" evidence="1">
    <location>
        <begin position="181"/>
        <end position="204"/>
    </location>
</feature>
<feature type="chain" id="PRO_5008787557" evidence="2">
    <location>
        <begin position="23"/>
        <end position="303"/>
    </location>
</feature>
<dbReference type="STRING" id="283909.R7U1A1"/>
<keyword evidence="5" id="KW-1185">Reference proteome</keyword>
<dbReference type="OMA" id="DYHQHEH"/>
<evidence type="ECO:0000256" key="1">
    <source>
        <dbReference type="SAM" id="MobiDB-lite"/>
    </source>
</evidence>
<dbReference type="EnsemblMetazoa" id="CapteT212610">
    <property type="protein sequence ID" value="CapteP212610"/>
    <property type="gene ID" value="CapteG212610"/>
</dbReference>
<reference evidence="5" key="1">
    <citation type="submission" date="2012-12" db="EMBL/GenBank/DDBJ databases">
        <authorList>
            <person name="Hellsten U."/>
            <person name="Grimwood J."/>
            <person name="Chapman J.A."/>
            <person name="Shapiro H."/>
            <person name="Aerts A."/>
            <person name="Otillar R.P."/>
            <person name="Terry A.Y."/>
            <person name="Boore J.L."/>
            <person name="Simakov O."/>
            <person name="Marletaz F."/>
            <person name="Cho S.-J."/>
            <person name="Edsinger-Gonzales E."/>
            <person name="Havlak P."/>
            <person name="Kuo D.-H."/>
            <person name="Larsson T."/>
            <person name="Lv J."/>
            <person name="Arendt D."/>
            <person name="Savage R."/>
            <person name="Osoegawa K."/>
            <person name="de Jong P."/>
            <person name="Lindberg D.R."/>
            <person name="Seaver E.C."/>
            <person name="Weisblat D.A."/>
            <person name="Putnam N.H."/>
            <person name="Grigoriev I.V."/>
            <person name="Rokhsar D.S."/>
        </authorList>
    </citation>
    <scope>NUCLEOTIDE SEQUENCE</scope>
    <source>
        <strain evidence="5">I ESC-2004</strain>
    </source>
</reference>